<organism evidence="1 2">
    <name type="scientific">Collybia nuda</name>
    <dbReference type="NCBI Taxonomy" id="64659"/>
    <lineage>
        <taxon>Eukaryota</taxon>
        <taxon>Fungi</taxon>
        <taxon>Dikarya</taxon>
        <taxon>Basidiomycota</taxon>
        <taxon>Agaricomycotina</taxon>
        <taxon>Agaricomycetes</taxon>
        <taxon>Agaricomycetidae</taxon>
        <taxon>Agaricales</taxon>
        <taxon>Tricholomatineae</taxon>
        <taxon>Clitocybaceae</taxon>
        <taxon>Collybia</taxon>
    </lineage>
</organism>
<gene>
    <name evidence="1" type="ORF">BDZ94DRAFT_1311008</name>
</gene>
<evidence type="ECO:0000313" key="2">
    <source>
        <dbReference type="Proteomes" id="UP000807353"/>
    </source>
</evidence>
<sequence>MTDIEILAGSSNDLLSDEEQSAVHKRMDNVQGEVYSLEKNITQLHETIRSLEKRRSEGLSGMERLCTGIAPHKKIPPEILSQFFLYAKSERALRLPPRPDEPIWPLMQVCSRWREIILAEPLIWAKIRSCDSHYMESLNPLIHEIFANRGSACLITYWEPWISTSEAWEAFLKLLSMYPSRYKHLGVIFRDFIPPPLHKTPITLEYHESIYISSHFRFRHHTAMTPTADFFISEALRKVSVSAQLKISPSKWLSRVSLPWSQLTDLTIEPIPASALATILGQSVHLVICTVLVEGGLLGQDIPSNYVQLTCVEYLKFSTLSDFSGTRYLLDILTVPALQELHFEDLDWNIWPQESVLQLVSRSACQLKVLETPHLVLEEWELVPLMRELHAYTKRSVTNSTINQIRRERLTPQLCVLNGLKLSSLHSFIELLERGK</sequence>
<dbReference type="OrthoDB" id="3139566at2759"/>
<dbReference type="AlphaFoldDB" id="A0A9P5Y0I3"/>
<dbReference type="Proteomes" id="UP000807353">
    <property type="component" value="Unassembled WGS sequence"/>
</dbReference>
<dbReference type="EMBL" id="MU150290">
    <property type="protein sequence ID" value="KAF9461043.1"/>
    <property type="molecule type" value="Genomic_DNA"/>
</dbReference>
<evidence type="ECO:0008006" key="3">
    <source>
        <dbReference type="Google" id="ProtNLM"/>
    </source>
</evidence>
<keyword evidence="2" id="KW-1185">Reference proteome</keyword>
<protein>
    <recommendedName>
        <fullName evidence="3">F-box domain-containing protein</fullName>
    </recommendedName>
</protein>
<reference evidence="1" key="1">
    <citation type="submission" date="2020-11" db="EMBL/GenBank/DDBJ databases">
        <authorList>
            <consortium name="DOE Joint Genome Institute"/>
            <person name="Ahrendt S."/>
            <person name="Riley R."/>
            <person name="Andreopoulos W."/>
            <person name="Labutti K."/>
            <person name="Pangilinan J."/>
            <person name="Ruiz-Duenas F.J."/>
            <person name="Barrasa J.M."/>
            <person name="Sanchez-Garcia M."/>
            <person name="Camarero S."/>
            <person name="Miyauchi S."/>
            <person name="Serrano A."/>
            <person name="Linde D."/>
            <person name="Babiker R."/>
            <person name="Drula E."/>
            <person name="Ayuso-Fernandez I."/>
            <person name="Pacheco R."/>
            <person name="Padilla G."/>
            <person name="Ferreira P."/>
            <person name="Barriuso J."/>
            <person name="Kellner H."/>
            <person name="Castanera R."/>
            <person name="Alfaro M."/>
            <person name="Ramirez L."/>
            <person name="Pisabarro A.G."/>
            <person name="Kuo A."/>
            <person name="Tritt A."/>
            <person name="Lipzen A."/>
            <person name="He G."/>
            <person name="Yan M."/>
            <person name="Ng V."/>
            <person name="Cullen D."/>
            <person name="Martin F."/>
            <person name="Rosso M.-N."/>
            <person name="Henrissat B."/>
            <person name="Hibbett D."/>
            <person name="Martinez A.T."/>
            <person name="Grigoriev I.V."/>
        </authorList>
    </citation>
    <scope>NUCLEOTIDE SEQUENCE</scope>
    <source>
        <strain evidence="1">CBS 247.69</strain>
    </source>
</reference>
<evidence type="ECO:0000313" key="1">
    <source>
        <dbReference type="EMBL" id="KAF9461043.1"/>
    </source>
</evidence>
<accession>A0A9P5Y0I3</accession>
<comment type="caution">
    <text evidence="1">The sequence shown here is derived from an EMBL/GenBank/DDBJ whole genome shotgun (WGS) entry which is preliminary data.</text>
</comment>
<name>A0A9P5Y0I3_9AGAR</name>
<proteinExistence type="predicted"/>